<evidence type="ECO:0000256" key="1">
    <source>
        <dbReference type="SAM" id="Phobius"/>
    </source>
</evidence>
<reference evidence="2" key="1">
    <citation type="journal article" date="2012" name="Proc. Natl. Acad. Sci. U.S.A.">
        <title>Antigenic diversity is generated by distinct evolutionary mechanisms in African trypanosome species.</title>
        <authorList>
            <person name="Jackson A.P."/>
            <person name="Berry A."/>
            <person name="Aslett M."/>
            <person name="Allison H.C."/>
            <person name="Burton P."/>
            <person name="Vavrova-Anderson J."/>
            <person name="Brown R."/>
            <person name="Browne H."/>
            <person name="Corton N."/>
            <person name="Hauser H."/>
            <person name="Gamble J."/>
            <person name="Gilderthorp R."/>
            <person name="Marcello L."/>
            <person name="McQuillan J."/>
            <person name="Otto T.D."/>
            <person name="Quail M.A."/>
            <person name="Sanders M.J."/>
            <person name="van Tonder A."/>
            <person name="Ginger M.L."/>
            <person name="Field M.C."/>
            <person name="Barry J.D."/>
            <person name="Hertz-Fowler C."/>
            <person name="Berriman M."/>
        </authorList>
    </citation>
    <scope>NUCLEOTIDE SEQUENCE</scope>
    <source>
        <strain evidence="2">Y486</strain>
    </source>
</reference>
<protein>
    <submittedName>
        <fullName evidence="2">Uncharacterized protein</fullName>
    </submittedName>
</protein>
<feature type="transmembrane region" description="Helical" evidence="1">
    <location>
        <begin position="32"/>
        <end position="54"/>
    </location>
</feature>
<name>G0U9Y7_TRYVY</name>
<dbReference type="EMBL" id="HE573027">
    <property type="protein sequence ID" value="CCC52618.1"/>
    <property type="molecule type" value="Genomic_DNA"/>
</dbReference>
<dbReference type="AlphaFoldDB" id="G0U9Y7"/>
<gene>
    <name evidence="2" type="ORF">TVY486_1101030</name>
</gene>
<organism evidence="2">
    <name type="scientific">Trypanosoma vivax (strain Y486)</name>
    <dbReference type="NCBI Taxonomy" id="1055687"/>
    <lineage>
        <taxon>Eukaryota</taxon>
        <taxon>Discoba</taxon>
        <taxon>Euglenozoa</taxon>
        <taxon>Kinetoplastea</taxon>
        <taxon>Metakinetoplastina</taxon>
        <taxon>Trypanosomatida</taxon>
        <taxon>Trypanosomatidae</taxon>
        <taxon>Trypanosoma</taxon>
        <taxon>Duttonella</taxon>
    </lineage>
</organism>
<proteinExistence type="predicted"/>
<keyword evidence="1" id="KW-1133">Transmembrane helix</keyword>
<keyword evidence="1" id="KW-0812">Transmembrane</keyword>
<keyword evidence="1" id="KW-0472">Membrane</keyword>
<evidence type="ECO:0000313" key="2">
    <source>
        <dbReference type="EMBL" id="CCC52618.1"/>
    </source>
</evidence>
<accession>G0U9Y7</accession>
<sequence>MTITASRHILPVHTCRLLSVMSGKDKIISLRLVWYLLILCIVPSSRTIVVDVVARGCMCAHRSAIEKKSAPLLFVSRLWGDQTLKNQTNCNAYEKEKGRGRSFNSTLSSSSS</sequence>
<dbReference type="VEuPathDB" id="TriTrypDB:TvY486_1101030"/>